<dbReference type="InterPro" id="IPR023214">
    <property type="entry name" value="HAD_sf"/>
</dbReference>
<dbReference type="Gene3D" id="3.30.1240.10">
    <property type="match status" value="1"/>
</dbReference>
<gene>
    <name evidence="1" type="ORF">JOD17_004175</name>
</gene>
<dbReference type="SUPFAM" id="SSF56784">
    <property type="entry name" value="HAD-like"/>
    <property type="match status" value="1"/>
</dbReference>
<dbReference type="NCBIfam" id="TIGR00099">
    <property type="entry name" value="Cof-subfamily"/>
    <property type="match status" value="1"/>
</dbReference>
<accession>A0ABS2PHX6</accession>
<dbReference type="InterPro" id="IPR000150">
    <property type="entry name" value="Cof"/>
</dbReference>
<dbReference type="Proteomes" id="UP000741863">
    <property type="component" value="Unassembled WGS sequence"/>
</dbReference>
<sequence length="287" mass="31958">MKMVAIDMDGTLLHSDRHISETTSETIKELQKDHKFVISTGRSLTDAMNIVADAGIAADGFVCGNGAVIADKDGNILEQFSMDVPTATKVAHWLNDHEFYFHLGTSEGHYATKDAYQFFLNDLEAYGESHSDASKLKQAIRTQADRQIQMMGLNLLPSPEDIPKHSFIPYKFLVLSLFPEKLEDIKNAWEGHPHIEFTTSGTDNLEIMPPDVDKGRGIRFMANHLKIEQQHTIAIGDNYNDVPMFEVAGLSIAMGNADDYIKSITDETTVHHNEDGVAKAIQRLILS</sequence>
<dbReference type="PANTHER" id="PTHR10000">
    <property type="entry name" value="PHOSPHOSERINE PHOSPHATASE"/>
    <property type="match status" value="1"/>
</dbReference>
<keyword evidence="2" id="KW-1185">Reference proteome</keyword>
<protein>
    <submittedName>
        <fullName evidence="1">Cof subfamily protein (Haloacid dehalogenase superfamily)</fullName>
    </submittedName>
</protein>
<dbReference type="Pfam" id="PF08282">
    <property type="entry name" value="Hydrolase_3"/>
    <property type="match status" value="1"/>
</dbReference>
<dbReference type="SFLD" id="SFLDG01140">
    <property type="entry name" value="C2.B:_Phosphomannomutase_and_P"/>
    <property type="match status" value="1"/>
</dbReference>
<dbReference type="EMBL" id="JAFBEC010000022">
    <property type="protein sequence ID" value="MBM7635032.1"/>
    <property type="molecule type" value="Genomic_DNA"/>
</dbReference>
<dbReference type="RefSeq" id="WP_204699770.1">
    <property type="nucleotide sequence ID" value="NZ_JAFBEC010000022.1"/>
</dbReference>
<name>A0ABS2PHX6_9BACL</name>
<dbReference type="CDD" id="cd07516">
    <property type="entry name" value="HAD_Pase"/>
    <property type="match status" value="1"/>
</dbReference>
<dbReference type="PANTHER" id="PTHR10000:SF55">
    <property type="entry name" value="5-AMINO-6-(5-PHOSPHO-D-RIBITYLAMINO)URACIL PHOSPHATASE YCSE"/>
    <property type="match status" value="1"/>
</dbReference>
<dbReference type="PROSITE" id="PS01229">
    <property type="entry name" value="COF_2"/>
    <property type="match status" value="1"/>
</dbReference>
<dbReference type="SFLD" id="SFLDG01144">
    <property type="entry name" value="C2.B.4:_PGP_Like"/>
    <property type="match status" value="1"/>
</dbReference>
<dbReference type="NCBIfam" id="TIGR01484">
    <property type="entry name" value="HAD-SF-IIB"/>
    <property type="match status" value="1"/>
</dbReference>
<proteinExistence type="predicted"/>
<organism evidence="1 2">
    <name type="scientific">Geomicrobium sediminis</name>
    <dbReference type="NCBI Taxonomy" id="1347788"/>
    <lineage>
        <taxon>Bacteria</taxon>
        <taxon>Bacillati</taxon>
        <taxon>Bacillota</taxon>
        <taxon>Bacilli</taxon>
        <taxon>Bacillales</taxon>
        <taxon>Geomicrobium</taxon>
    </lineage>
</organism>
<dbReference type="SFLD" id="SFLDS00003">
    <property type="entry name" value="Haloacid_Dehalogenase"/>
    <property type="match status" value="1"/>
</dbReference>
<reference evidence="1 2" key="1">
    <citation type="submission" date="2021-01" db="EMBL/GenBank/DDBJ databases">
        <title>Genomic Encyclopedia of Type Strains, Phase IV (KMG-IV): sequencing the most valuable type-strain genomes for metagenomic binning, comparative biology and taxonomic classification.</title>
        <authorList>
            <person name="Goeker M."/>
        </authorList>
    </citation>
    <scope>NUCLEOTIDE SEQUENCE [LARGE SCALE GENOMIC DNA]</scope>
    <source>
        <strain evidence="1 2">DSM 25540</strain>
    </source>
</reference>
<dbReference type="InterPro" id="IPR036412">
    <property type="entry name" value="HAD-like_sf"/>
</dbReference>
<dbReference type="Gene3D" id="3.40.50.1000">
    <property type="entry name" value="HAD superfamily/HAD-like"/>
    <property type="match status" value="1"/>
</dbReference>
<evidence type="ECO:0000313" key="2">
    <source>
        <dbReference type="Proteomes" id="UP000741863"/>
    </source>
</evidence>
<evidence type="ECO:0000313" key="1">
    <source>
        <dbReference type="EMBL" id="MBM7635032.1"/>
    </source>
</evidence>
<dbReference type="InterPro" id="IPR006379">
    <property type="entry name" value="HAD-SF_hydro_IIB"/>
</dbReference>
<comment type="caution">
    <text evidence="1">The sequence shown here is derived from an EMBL/GenBank/DDBJ whole genome shotgun (WGS) entry which is preliminary data.</text>
</comment>